<dbReference type="RefSeq" id="WP_259039992.1">
    <property type="nucleotide sequence ID" value="NZ_JANUBL010000003.1"/>
</dbReference>
<dbReference type="SUPFAM" id="SSF53335">
    <property type="entry name" value="S-adenosyl-L-methionine-dependent methyltransferases"/>
    <property type="match status" value="1"/>
</dbReference>
<dbReference type="InterPro" id="IPR029063">
    <property type="entry name" value="SAM-dependent_MTases_sf"/>
</dbReference>
<dbReference type="Gene3D" id="3.40.50.150">
    <property type="entry name" value="Vaccinia Virus protein VP39"/>
    <property type="match status" value="1"/>
</dbReference>
<evidence type="ECO:0000313" key="2">
    <source>
        <dbReference type="Proteomes" id="UP001155144"/>
    </source>
</evidence>
<keyword evidence="1" id="KW-0489">Methyltransferase</keyword>
<organism evidence="1 2">
    <name type="scientific">Salinibacter ruber</name>
    <dbReference type="NCBI Taxonomy" id="146919"/>
    <lineage>
        <taxon>Bacteria</taxon>
        <taxon>Pseudomonadati</taxon>
        <taxon>Rhodothermota</taxon>
        <taxon>Rhodothermia</taxon>
        <taxon>Rhodothermales</taxon>
        <taxon>Salinibacteraceae</taxon>
        <taxon>Salinibacter</taxon>
    </lineage>
</organism>
<dbReference type="PANTHER" id="PTHR43464:SF23">
    <property type="entry name" value="JUVENILE HORMONE ACID O-METHYLTRANSFERASE"/>
    <property type="match status" value="1"/>
</dbReference>
<dbReference type="GO" id="GO:0010420">
    <property type="term" value="F:polyprenyldihydroxybenzoate methyltransferase activity"/>
    <property type="evidence" value="ECO:0007669"/>
    <property type="project" value="TreeGrafter"/>
</dbReference>
<dbReference type="CDD" id="cd02440">
    <property type="entry name" value="AdoMet_MTases"/>
    <property type="match status" value="1"/>
</dbReference>
<dbReference type="Pfam" id="PF13489">
    <property type="entry name" value="Methyltransf_23"/>
    <property type="match status" value="1"/>
</dbReference>
<dbReference type="AlphaFoldDB" id="A0A9X3A8J8"/>
<reference evidence="1" key="1">
    <citation type="submission" date="2022-08" db="EMBL/GenBank/DDBJ databases">
        <title>Genomic Encyclopedia of Type Strains, Phase V (KMG-V): Genome sequencing to study the core and pangenomes of soil and plant-associated prokaryotes.</title>
        <authorList>
            <person name="Whitman W."/>
        </authorList>
    </citation>
    <scope>NUCLEOTIDE SEQUENCE</scope>
    <source>
        <strain evidence="1">SP3026</strain>
    </source>
</reference>
<proteinExistence type="predicted"/>
<dbReference type="Proteomes" id="UP001155144">
    <property type="component" value="Unassembled WGS sequence"/>
</dbReference>
<keyword evidence="1" id="KW-0808">Transferase</keyword>
<protein>
    <submittedName>
        <fullName evidence="1">SAM-dependent methyltransferase</fullName>
    </submittedName>
</protein>
<accession>A0A9X3A8J8</accession>
<comment type="caution">
    <text evidence="1">The sequence shown here is derived from an EMBL/GenBank/DDBJ whole genome shotgun (WGS) entry which is preliminary data.</text>
</comment>
<dbReference type="PANTHER" id="PTHR43464">
    <property type="entry name" value="METHYLTRANSFERASE"/>
    <property type="match status" value="1"/>
</dbReference>
<sequence length="238" mass="27200">MPNSYFSRASKQYNFPVSERHEPFIKSIRHEHGGELGKVLDVGCGDGIAGRSGLARNAVEGAEEVVGVDPSVEQSPPHVDSFYQSTLSEAPLPEDYFDTAISFMVMEHIEKPRVFFSSMRKILRPGGSYIFMTTNPDSFFGLTVRLLGRVGVEDKILNLIKSKTDYHHKTEYKFQGEDDVRRYAKGFDCEFVYSESYTSYKSYFTSALVPAWHMLKLKRKLWKSRKSLVHMIGRCSKR</sequence>
<evidence type="ECO:0000313" key="1">
    <source>
        <dbReference type="EMBL" id="MCS4121617.1"/>
    </source>
</evidence>
<gene>
    <name evidence="1" type="ORF">GGP45_001970</name>
</gene>
<dbReference type="EMBL" id="JANUBL010000003">
    <property type="protein sequence ID" value="MCS4121617.1"/>
    <property type="molecule type" value="Genomic_DNA"/>
</dbReference>
<name>A0A9X3A8J8_9BACT</name>
<dbReference type="GO" id="GO:0032259">
    <property type="term" value="P:methylation"/>
    <property type="evidence" value="ECO:0007669"/>
    <property type="project" value="UniProtKB-KW"/>
</dbReference>